<organism evidence="1 2">
    <name type="scientific">Streptomyces scopuliridis</name>
    <dbReference type="NCBI Taxonomy" id="452529"/>
    <lineage>
        <taxon>Bacteria</taxon>
        <taxon>Bacillati</taxon>
        <taxon>Actinomycetota</taxon>
        <taxon>Actinomycetes</taxon>
        <taxon>Kitasatosporales</taxon>
        <taxon>Streptomycetaceae</taxon>
        <taxon>Streptomyces</taxon>
    </lineage>
</organism>
<proteinExistence type="predicted"/>
<evidence type="ECO:0000313" key="1">
    <source>
        <dbReference type="EMBL" id="WSC02862.1"/>
    </source>
</evidence>
<reference evidence="1" key="1">
    <citation type="submission" date="2022-10" db="EMBL/GenBank/DDBJ databases">
        <title>The complete genomes of actinobacterial strains from the NBC collection.</title>
        <authorList>
            <person name="Joergensen T.S."/>
            <person name="Alvarez Arevalo M."/>
            <person name="Sterndorff E.B."/>
            <person name="Faurdal D."/>
            <person name="Vuksanovic O."/>
            <person name="Mourched A.-S."/>
            <person name="Charusanti P."/>
            <person name="Shaw S."/>
            <person name="Blin K."/>
            <person name="Weber T."/>
        </authorList>
    </citation>
    <scope>NUCLEOTIDE SEQUENCE</scope>
    <source>
        <strain evidence="1">NBC 01771</strain>
    </source>
</reference>
<evidence type="ECO:0000313" key="2">
    <source>
        <dbReference type="Proteomes" id="UP001348369"/>
    </source>
</evidence>
<name>A0ACD4ZYE3_9ACTN</name>
<accession>A0ACD4ZYE3</accession>
<gene>
    <name evidence="1" type="ORF">OG835_41800</name>
</gene>
<protein>
    <submittedName>
        <fullName evidence="1">IS3 family transposase</fullName>
    </submittedName>
</protein>
<sequence>MSEIYRFIRAEKAHFTIVLLCAVLGVARSSYYAWETGEQARSVREREDLALVHEITVIHVASRRTYGVPRIHAELRRQGRLVNRKRVERLMREHAIAGHSRRTGRRSLTRADHKAAPAPDLIRRDFTAPAPGLRVVGDITYIPTIEGWLYLATWLDLATREVIGYSMADHHRADLVVDTLDMAAGLGLLENSCVIHTDRGSEYTSTQFRSRIGKSGLRQSMGRTGICFDNAAGREFLRRPQKEIGTRIWNDRASARADIFTFIKTYYNRRRLRRHPE</sequence>
<dbReference type="Proteomes" id="UP001348369">
    <property type="component" value="Chromosome"/>
</dbReference>
<keyword evidence="2" id="KW-1185">Reference proteome</keyword>
<dbReference type="EMBL" id="CP109109">
    <property type="protein sequence ID" value="WSC02862.1"/>
    <property type="molecule type" value="Genomic_DNA"/>
</dbReference>